<keyword evidence="4" id="KW-0804">Transcription</keyword>
<evidence type="ECO:0000256" key="1">
    <source>
        <dbReference type="ARBA" id="ARBA00010641"/>
    </source>
</evidence>
<feature type="domain" description="RNA polymerase sigma factor 70 region 4 type 2" evidence="6">
    <location>
        <begin position="99"/>
        <end position="147"/>
    </location>
</feature>
<keyword evidence="2" id="KW-0805">Transcription regulation</keyword>
<evidence type="ECO:0000259" key="5">
    <source>
        <dbReference type="Pfam" id="PF04542"/>
    </source>
</evidence>
<dbReference type="Gene3D" id="1.10.1740.10">
    <property type="match status" value="1"/>
</dbReference>
<dbReference type="Pfam" id="PF04542">
    <property type="entry name" value="Sigma70_r2"/>
    <property type="match status" value="1"/>
</dbReference>
<name>A0ABT6NF49_9FIRM</name>
<dbReference type="InterPro" id="IPR036388">
    <property type="entry name" value="WH-like_DNA-bd_sf"/>
</dbReference>
<dbReference type="NCBIfam" id="TIGR02937">
    <property type="entry name" value="sigma70-ECF"/>
    <property type="match status" value="1"/>
</dbReference>
<dbReference type="InterPro" id="IPR013324">
    <property type="entry name" value="RNA_pol_sigma_r3/r4-like"/>
</dbReference>
<dbReference type="PANTHER" id="PTHR43133:SF60">
    <property type="entry name" value="RNA POLYMERASE SIGMA FACTOR SIGV"/>
    <property type="match status" value="1"/>
</dbReference>
<comment type="similarity">
    <text evidence="1">Belongs to the sigma-70 factor family. ECF subfamily.</text>
</comment>
<dbReference type="Proteomes" id="UP001158045">
    <property type="component" value="Unassembled WGS sequence"/>
</dbReference>
<evidence type="ECO:0000313" key="7">
    <source>
        <dbReference type="EMBL" id="MDH8679057.1"/>
    </source>
</evidence>
<dbReference type="Gene3D" id="1.10.10.10">
    <property type="entry name" value="Winged helix-like DNA-binding domain superfamily/Winged helix DNA-binding domain"/>
    <property type="match status" value="1"/>
</dbReference>
<gene>
    <name evidence="7" type="ORF">QE109_12930</name>
</gene>
<dbReference type="InterPro" id="IPR007627">
    <property type="entry name" value="RNA_pol_sigma70_r2"/>
</dbReference>
<dbReference type="InterPro" id="IPR013325">
    <property type="entry name" value="RNA_pol_sigma_r2"/>
</dbReference>
<evidence type="ECO:0000313" key="8">
    <source>
        <dbReference type="Proteomes" id="UP001158045"/>
    </source>
</evidence>
<dbReference type="EMBL" id="JARYZI010000009">
    <property type="protein sequence ID" value="MDH8679057.1"/>
    <property type="molecule type" value="Genomic_DNA"/>
</dbReference>
<accession>A0ABT6NF49</accession>
<dbReference type="PANTHER" id="PTHR43133">
    <property type="entry name" value="RNA POLYMERASE ECF-TYPE SIGMA FACTO"/>
    <property type="match status" value="1"/>
</dbReference>
<protein>
    <submittedName>
        <fullName evidence="7">RNA polymerase sigma factor</fullName>
    </submittedName>
</protein>
<dbReference type="InterPro" id="IPR014284">
    <property type="entry name" value="RNA_pol_sigma-70_dom"/>
</dbReference>
<keyword evidence="3" id="KW-0731">Sigma factor</keyword>
<keyword evidence="8" id="KW-1185">Reference proteome</keyword>
<proteinExistence type="inferred from homology"/>
<dbReference type="SUPFAM" id="SSF88946">
    <property type="entry name" value="Sigma2 domain of RNA polymerase sigma factors"/>
    <property type="match status" value="1"/>
</dbReference>
<dbReference type="CDD" id="cd06171">
    <property type="entry name" value="Sigma70_r4"/>
    <property type="match status" value="1"/>
</dbReference>
<feature type="domain" description="RNA polymerase sigma-70 region 2" evidence="5">
    <location>
        <begin position="6"/>
        <end position="75"/>
    </location>
</feature>
<evidence type="ECO:0000256" key="4">
    <source>
        <dbReference type="ARBA" id="ARBA00023163"/>
    </source>
</evidence>
<dbReference type="SUPFAM" id="SSF88659">
    <property type="entry name" value="Sigma3 and sigma4 domains of RNA polymerase sigma factors"/>
    <property type="match status" value="1"/>
</dbReference>
<evidence type="ECO:0000256" key="3">
    <source>
        <dbReference type="ARBA" id="ARBA00023082"/>
    </source>
</evidence>
<dbReference type="Pfam" id="PF08281">
    <property type="entry name" value="Sigma70_r4_2"/>
    <property type="match status" value="1"/>
</dbReference>
<evidence type="ECO:0000259" key="6">
    <source>
        <dbReference type="Pfam" id="PF08281"/>
    </source>
</evidence>
<reference evidence="7 8" key="1">
    <citation type="submission" date="2023-04" db="EMBL/GenBank/DDBJ databases">
        <title>Fusibacter bizertensis strain WBS, isolated from littoral bottom sediments of the Arctic seas - biochemical and genomic analysis.</title>
        <authorList>
            <person name="Brioukhanov A.L."/>
        </authorList>
    </citation>
    <scope>NUCLEOTIDE SEQUENCE [LARGE SCALE GENOMIC DNA]</scope>
    <source>
        <strain evidence="7 8">WBS</strain>
    </source>
</reference>
<evidence type="ECO:0000256" key="2">
    <source>
        <dbReference type="ARBA" id="ARBA00023015"/>
    </source>
</evidence>
<comment type="caution">
    <text evidence="7">The sequence shown here is derived from an EMBL/GenBank/DDBJ whole genome shotgun (WGS) entry which is preliminary data.</text>
</comment>
<organism evidence="7 8">
    <name type="scientific">Fusibacter bizertensis</name>
    <dbReference type="NCBI Taxonomy" id="1488331"/>
    <lineage>
        <taxon>Bacteria</taxon>
        <taxon>Bacillati</taxon>
        <taxon>Bacillota</taxon>
        <taxon>Clostridia</taxon>
        <taxon>Eubacteriales</taxon>
        <taxon>Eubacteriales Family XII. Incertae Sedis</taxon>
        <taxon>Fusibacter</taxon>
    </lineage>
</organism>
<dbReference type="RefSeq" id="WP_281094954.1">
    <property type="nucleotide sequence ID" value="NZ_JARYZI010000009.1"/>
</dbReference>
<dbReference type="InterPro" id="IPR013249">
    <property type="entry name" value="RNA_pol_sigma70_r4_t2"/>
</dbReference>
<dbReference type="InterPro" id="IPR039425">
    <property type="entry name" value="RNA_pol_sigma-70-like"/>
</dbReference>
<sequence>MQLYQIYETYQSDLLRYASSLCRHKEDAEDLVQQAYVKAIDQYELFAQMHPMQIKGWLLTTIKTTFIDQFRRERRKGVFDEAMEVPYEANIEDHLITSDLLSQLPDSLRVVVVLRYLEGYSSVEIGERLGLNPSTVRSRLSQAISQLRRAVPYE</sequence>